<dbReference type="Pfam" id="PF00528">
    <property type="entry name" value="BPD_transp_1"/>
    <property type="match status" value="1"/>
</dbReference>
<keyword evidence="6 7" id="KW-0472">Membrane</keyword>
<dbReference type="GO" id="GO:0005886">
    <property type="term" value="C:plasma membrane"/>
    <property type="evidence" value="ECO:0007669"/>
    <property type="project" value="UniProtKB-SubCell"/>
</dbReference>
<dbReference type="CDD" id="cd06261">
    <property type="entry name" value="TM_PBP2"/>
    <property type="match status" value="1"/>
</dbReference>
<protein>
    <submittedName>
        <fullName evidence="9">ABC transporter permease</fullName>
    </submittedName>
</protein>
<dbReference type="InterPro" id="IPR045621">
    <property type="entry name" value="BPD_transp_1_N"/>
</dbReference>
<feature type="transmembrane region" description="Helical" evidence="7">
    <location>
        <begin position="179"/>
        <end position="197"/>
    </location>
</feature>
<dbReference type="SUPFAM" id="SSF161098">
    <property type="entry name" value="MetI-like"/>
    <property type="match status" value="1"/>
</dbReference>
<keyword evidence="4 7" id="KW-0812">Transmembrane</keyword>
<evidence type="ECO:0000256" key="7">
    <source>
        <dbReference type="RuleBase" id="RU363032"/>
    </source>
</evidence>
<comment type="subcellular location">
    <subcellularLocation>
        <location evidence="1 7">Cell membrane</location>
        <topology evidence="1 7">Multi-pass membrane protein</topology>
    </subcellularLocation>
</comment>
<dbReference type="AlphaFoldDB" id="A0A366M038"/>
<keyword evidence="5 7" id="KW-1133">Transmembrane helix</keyword>
<comment type="similarity">
    <text evidence="7">Belongs to the binding-protein-dependent transport system permease family.</text>
</comment>
<dbReference type="PANTHER" id="PTHR43163">
    <property type="entry name" value="DIPEPTIDE TRANSPORT SYSTEM PERMEASE PROTEIN DPPB-RELATED"/>
    <property type="match status" value="1"/>
</dbReference>
<evidence type="ECO:0000256" key="3">
    <source>
        <dbReference type="ARBA" id="ARBA00022475"/>
    </source>
</evidence>
<dbReference type="Pfam" id="PF19300">
    <property type="entry name" value="BPD_transp_1_N"/>
    <property type="match status" value="1"/>
</dbReference>
<dbReference type="GO" id="GO:0071916">
    <property type="term" value="F:dipeptide transmembrane transporter activity"/>
    <property type="evidence" value="ECO:0007669"/>
    <property type="project" value="TreeGrafter"/>
</dbReference>
<evidence type="ECO:0000256" key="5">
    <source>
        <dbReference type="ARBA" id="ARBA00022989"/>
    </source>
</evidence>
<name>A0A366M038_9ACTN</name>
<dbReference type="RefSeq" id="WP_113981458.1">
    <property type="nucleotide sequence ID" value="NZ_QMEY01000005.1"/>
</dbReference>
<keyword evidence="3" id="KW-1003">Cell membrane</keyword>
<feature type="transmembrane region" description="Helical" evidence="7">
    <location>
        <begin position="138"/>
        <end position="159"/>
    </location>
</feature>
<dbReference type="EMBL" id="QMEY01000005">
    <property type="protein sequence ID" value="RBQ19397.1"/>
    <property type="molecule type" value="Genomic_DNA"/>
</dbReference>
<dbReference type="Gene3D" id="1.10.3720.10">
    <property type="entry name" value="MetI-like"/>
    <property type="match status" value="1"/>
</dbReference>
<feature type="transmembrane region" description="Helical" evidence="7">
    <location>
        <begin position="12"/>
        <end position="33"/>
    </location>
</feature>
<feature type="transmembrane region" description="Helical" evidence="7">
    <location>
        <begin position="235"/>
        <end position="258"/>
    </location>
</feature>
<accession>A0A366M038</accession>
<keyword evidence="2 7" id="KW-0813">Transport</keyword>
<reference evidence="9 10" key="1">
    <citation type="submission" date="2018-06" db="EMBL/GenBank/DDBJ databases">
        <title>Sphaerisporangium craniellae sp. nov., isolated from a marine sponge in the South China Sea.</title>
        <authorList>
            <person name="Li L."/>
        </authorList>
    </citation>
    <scope>NUCLEOTIDE SEQUENCE [LARGE SCALE GENOMIC DNA]</scope>
    <source>
        <strain evidence="9 10">LHW63015</strain>
    </source>
</reference>
<dbReference type="InterPro" id="IPR000515">
    <property type="entry name" value="MetI-like"/>
</dbReference>
<evidence type="ECO:0000256" key="4">
    <source>
        <dbReference type="ARBA" id="ARBA00022692"/>
    </source>
</evidence>
<dbReference type="Proteomes" id="UP000253303">
    <property type="component" value="Unassembled WGS sequence"/>
</dbReference>
<evidence type="ECO:0000256" key="2">
    <source>
        <dbReference type="ARBA" id="ARBA00022448"/>
    </source>
</evidence>
<evidence type="ECO:0000313" key="10">
    <source>
        <dbReference type="Proteomes" id="UP000253303"/>
    </source>
</evidence>
<dbReference type="OrthoDB" id="9778910at2"/>
<evidence type="ECO:0000256" key="6">
    <source>
        <dbReference type="ARBA" id="ARBA00023136"/>
    </source>
</evidence>
<comment type="caution">
    <text evidence="9">The sequence shown here is derived from an EMBL/GenBank/DDBJ whole genome shotgun (WGS) entry which is preliminary data.</text>
</comment>
<organism evidence="9 10">
    <name type="scientific">Spongiactinospora rosea</name>
    <dbReference type="NCBI Taxonomy" id="2248750"/>
    <lineage>
        <taxon>Bacteria</taxon>
        <taxon>Bacillati</taxon>
        <taxon>Actinomycetota</taxon>
        <taxon>Actinomycetes</taxon>
        <taxon>Streptosporangiales</taxon>
        <taxon>Streptosporangiaceae</taxon>
        <taxon>Spongiactinospora</taxon>
    </lineage>
</organism>
<gene>
    <name evidence="9" type="ORF">DP939_15890</name>
</gene>
<evidence type="ECO:0000256" key="1">
    <source>
        <dbReference type="ARBA" id="ARBA00004651"/>
    </source>
</evidence>
<keyword evidence="10" id="KW-1185">Reference proteome</keyword>
<feature type="transmembrane region" description="Helical" evidence="7">
    <location>
        <begin position="286"/>
        <end position="308"/>
    </location>
</feature>
<dbReference type="PROSITE" id="PS50928">
    <property type="entry name" value="ABC_TM1"/>
    <property type="match status" value="1"/>
</dbReference>
<feature type="transmembrane region" description="Helical" evidence="7">
    <location>
        <begin position="105"/>
        <end position="126"/>
    </location>
</feature>
<proteinExistence type="inferred from homology"/>
<dbReference type="PANTHER" id="PTHR43163:SF6">
    <property type="entry name" value="DIPEPTIDE TRANSPORT SYSTEM PERMEASE PROTEIN DPPB-RELATED"/>
    <property type="match status" value="1"/>
</dbReference>
<feature type="domain" description="ABC transmembrane type-1" evidence="8">
    <location>
        <begin position="99"/>
        <end position="305"/>
    </location>
</feature>
<evidence type="ECO:0000313" key="9">
    <source>
        <dbReference type="EMBL" id="RBQ19397.1"/>
    </source>
</evidence>
<sequence length="318" mass="33326">MRAAVRLLAWRVPVSVGLLGAISLAVYALLSLAPGSAERALLGTRPATPELIAAIRDRYHLDDPFLVQYTKWLGGVIRGDFGESLQTGEPVLARIAERLPITVGLAVYATLLILVIGVPLGLVAAARRGRAADRAVSTGAVLAVSAPSFAVGTLLLYVFGVRLAWFPVFGTGSGFMQQIHHLTLPAIALALSQIALITRQTRAAGLDVVGRDHLTFARARGLPGRVVWIRYALRGVALPVATSAGLVLGYSITGAVLIEVTFSLPGAGALIVEAVAAKDIPMVQGIALAAAGLTLLVNLFVDVSYLALDPRLRRRAAA</sequence>
<dbReference type="InterPro" id="IPR035906">
    <property type="entry name" value="MetI-like_sf"/>
</dbReference>
<evidence type="ECO:0000259" key="8">
    <source>
        <dbReference type="PROSITE" id="PS50928"/>
    </source>
</evidence>